<feature type="transmembrane region" description="Helical" evidence="1">
    <location>
        <begin position="12"/>
        <end position="34"/>
    </location>
</feature>
<dbReference type="AlphaFoldDB" id="A0A511Z507"/>
<gene>
    <name evidence="2" type="ORF">SLU01_08380</name>
</gene>
<name>A0A511Z507_9BACL</name>
<keyword evidence="1" id="KW-0472">Membrane</keyword>
<reference evidence="2 3" key="1">
    <citation type="submission" date="2019-07" db="EMBL/GenBank/DDBJ databases">
        <title>Whole genome shotgun sequence of Sporosarcina luteola NBRC 105378.</title>
        <authorList>
            <person name="Hosoyama A."/>
            <person name="Uohara A."/>
            <person name="Ohji S."/>
            <person name="Ichikawa N."/>
        </authorList>
    </citation>
    <scope>NUCLEOTIDE SEQUENCE [LARGE SCALE GENOMIC DNA]</scope>
    <source>
        <strain evidence="2 3">NBRC 105378</strain>
    </source>
</reference>
<accession>A0A511Z507</accession>
<keyword evidence="1" id="KW-0812">Transmembrane</keyword>
<keyword evidence="3" id="KW-1185">Reference proteome</keyword>
<dbReference type="Proteomes" id="UP000321901">
    <property type="component" value="Unassembled WGS sequence"/>
</dbReference>
<dbReference type="RefSeq" id="WP_147055660.1">
    <property type="nucleotide sequence ID" value="NZ_BJYL01000011.1"/>
</dbReference>
<organism evidence="2 3">
    <name type="scientific">Sporosarcina luteola</name>
    <dbReference type="NCBI Taxonomy" id="582850"/>
    <lineage>
        <taxon>Bacteria</taxon>
        <taxon>Bacillati</taxon>
        <taxon>Bacillota</taxon>
        <taxon>Bacilli</taxon>
        <taxon>Bacillales</taxon>
        <taxon>Caryophanaceae</taxon>
        <taxon>Sporosarcina</taxon>
    </lineage>
</organism>
<keyword evidence="1" id="KW-1133">Transmembrane helix</keyword>
<evidence type="ECO:0000313" key="3">
    <source>
        <dbReference type="Proteomes" id="UP000321901"/>
    </source>
</evidence>
<evidence type="ECO:0000313" key="2">
    <source>
        <dbReference type="EMBL" id="GEN82526.1"/>
    </source>
</evidence>
<evidence type="ECO:0000256" key="1">
    <source>
        <dbReference type="SAM" id="Phobius"/>
    </source>
</evidence>
<protein>
    <submittedName>
        <fullName evidence="2">Uncharacterized protein</fullName>
    </submittedName>
</protein>
<sequence length="309" mass="34975">MKKKKAKKHFPFFTWMIAMVIILVAAVNTIPGFVSKTKDVPVLGRLIEAVEFQEVLNTDQLHDDPLTSASAESGNFSVMGNLVKDFSFEDGIATGGTITDNVNVKSISVTKDNGIEHIGIGFTQRGETEQPQLAAPYFEIAYDENPYTMTFTFHGARAFDANDFADLKKSDLVEDAYWLVTHDDSAIQFVIVFNGPVLMEGKEYADPAELVVTVSEDMHANDEKLYAVRTPSHLFGGEIPYYEEYLFEETGLRVLRENGILFSTWESEFFLEVGLFERKEEAEQKAKEINEKYGPEIHVFVDERVKFYE</sequence>
<dbReference type="EMBL" id="BJYL01000011">
    <property type="protein sequence ID" value="GEN82526.1"/>
    <property type="molecule type" value="Genomic_DNA"/>
</dbReference>
<dbReference type="OrthoDB" id="4990at2"/>
<proteinExistence type="predicted"/>
<comment type="caution">
    <text evidence="2">The sequence shown here is derived from an EMBL/GenBank/DDBJ whole genome shotgun (WGS) entry which is preliminary data.</text>
</comment>